<dbReference type="Proteomes" id="UP000317429">
    <property type="component" value="Chromosome"/>
</dbReference>
<dbReference type="KEGG" id="pnd:Pla175_08400"/>
<dbReference type="OrthoDB" id="9760040at2"/>
<feature type="chain" id="PRO_5021995038" description="DUF885 domain-containing protein" evidence="1">
    <location>
        <begin position="23"/>
        <end position="592"/>
    </location>
</feature>
<gene>
    <name evidence="2" type="ORF">Pla175_08400</name>
</gene>
<evidence type="ECO:0000313" key="2">
    <source>
        <dbReference type="EMBL" id="QDU87478.1"/>
    </source>
</evidence>
<proteinExistence type="predicted"/>
<keyword evidence="3" id="KW-1185">Reference proteome</keyword>
<evidence type="ECO:0008006" key="4">
    <source>
        <dbReference type="Google" id="ProtNLM"/>
    </source>
</evidence>
<dbReference type="PANTHER" id="PTHR33361:SF2">
    <property type="entry name" value="DUF885 DOMAIN-CONTAINING PROTEIN"/>
    <property type="match status" value="1"/>
</dbReference>
<dbReference type="AlphaFoldDB" id="A0A518D7L9"/>
<feature type="signal peptide" evidence="1">
    <location>
        <begin position="1"/>
        <end position="22"/>
    </location>
</feature>
<keyword evidence="1" id="KW-0732">Signal</keyword>
<dbReference type="PANTHER" id="PTHR33361">
    <property type="entry name" value="GLR0591 PROTEIN"/>
    <property type="match status" value="1"/>
</dbReference>
<protein>
    <recommendedName>
        <fullName evidence="4">DUF885 domain-containing protein</fullName>
    </recommendedName>
</protein>
<organism evidence="2 3">
    <name type="scientific">Pirellulimonas nuda</name>
    <dbReference type="NCBI Taxonomy" id="2528009"/>
    <lineage>
        <taxon>Bacteria</taxon>
        <taxon>Pseudomonadati</taxon>
        <taxon>Planctomycetota</taxon>
        <taxon>Planctomycetia</taxon>
        <taxon>Pirellulales</taxon>
        <taxon>Lacipirellulaceae</taxon>
        <taxon>Pirellulimonas</taxon>
    </lineage>
</organism>
<reference evidence="2 3" key="1">
    <citation type="submission" date="2019-02" db="EMBL/GenBank/DDBJ databases">
        <title>Deep-cultivation of Planctomycetes and their phenomic and genomic characterization uncovers novel biology.</title>
        <authorList>
            <person name="Wiegand S."/>
            <person name="Jogler M."/>
            <person name="Boedeker C."/>
            <person name="Pinto D."/>
            <person name="Vollmers J."/>
            <person name="Rivas-Marin E."/>
            <person name="Kohn T."/>
            <person name="Peeters S.H."/>
            <person name="Heuer A."/>
            <person name="Rast P."/>
            <person name="Oberbeckmann S."/>
            <person name="Bunk B."/>
            <person name="Jeske O."/>
            <person name="Meyerdierks A."/>
            <person name="Storesund J.E."/>
            <person name="Kallscheuer N."/>
            <person name="Luecker S."/>
            <person name="Lage O.M."/>
            <person name="Pohl T."/>
            <person name="Merkel B.J."/>
            <person name="Hornburger P."/>
            <person name="Mueller R.-W."/>
            <person name="Bruemmer F."/>
            <person name="Labrenz M."/>
            <person name="Spormann A.M."/>
            <person name="Op den Camp H."/>
            <person name="Overmann J."/>
            <person name="Amann R."/>
            <person name="Jetten M.S.M."/>
            <person name="Mascher T."/>
            <person name="Medema M.H."/>
            <person name="Devos D.P."/>
            <person name="Kaster A.-K."/>
            <person name="Ovreas L."/>
            <person name="Rohde M."/>
            <person name="Galperin M.Y."/>
            <person name="Jogler C."/>
        </authorList>
    </citation>
    <scope>NUCLEOTIDE SEQUENCE [LARGE SCALE GENOMIC DNA]</scope>
    <source>
        <strain evidence="2 3">Pla175</strain>
    </source>
</reference>
<evidence type="ECO:0000313" key="3">
    <source>
        <dbReference type="Proteomes" id="UP000317429"/>
    </source>
</evidence>
<name>A0A518D7L9_9BACT</name>
<accession>A0A518D7L9</accession>
<dbReference type="RefSeq" id="WP_145281438.1">
    <property type="nucleotide sequence ID" value="NZ_CP036291.1"/>
</dbReference>
<dbReference type="Pfam" id="PF05960">
    <property type="entry name" value="DUF885"/>
    <property type="match status" value="1"/>
</dbReference>
<dbReference type="InterPro" id="IPR010281">
    <property type="entry name" value="DUF885"/>
</dbReference>
<evidence type="ECO:0000256" key="1">
    <source>
        <dbReference type="SAM" id="SignalP"/>
    </source>
</evidence>
<dbReference type="EMBL" id="CP036291">
    <property type="protein sequence ID" value="QDU87478.1"/>
    <property type="molecule type" value="Genomic_DNA"/>
</dbReference>
<sequence length="592" mass="67016" precursor="true">MPHLFCSAFLLVWLVLLAPATRADKVAPQQALDDVIAQSWAFDLAESPEFATRAGVHDHNDRLDSARIEDFQRRASTRRGFLDRLNKIDRGALSPSARLNYDLLRRDLTDGLSEHSFRGFLMPISNRGGFHIDFPDLPKHVPLGTVTDLENYIARLRDFGRVTDEQITLMRIGTDVGMTVPAVILEGWEDSVTTHIVADPTRSALYEPLKKLPDSIPAPQQKRLRAAAAAAIAEVVSPAYQRFYDFMKDEYVPNCRSAIGASALPNGREFYRHRVRMFTTLDTTPDEVHMRGLAEVKRIRGEMEAVIEQLEFDGDFKAFVQHLRDDPEFYAKTPEELLQRTALVLKRADGQLPKLFGRLPRTPYGIREIPAFIAPKTTSAYYMRPGGDGKTAGFYYVNTYNLPSRGLFDVEALSLHEAVPGHHLQLALQQELEGLPEFRKYSGFTAFIEGWGLYAERLGLEMGFYEDPYSNFGRLNMEMWRACRLVVDTGMHYLGWSREQAIKFMLENSPMSEHNIRAEVDRYIGWPGQALAYKTGELKIRELRARAEEALGDRFDIRAFHDVVLGSGAVPLDVLEANVDAWVAGEMIDDRG</sequence>